<dbReference type="InterPro" id="IPR059073">
    <property type="entry name" value="TRMT11_N"/>
</dbReference>
<protein>
    <recommendedName>
        <fullName evidence="1">tRNA (guanine(10)-N(2))-methyltransferase TRMT11 N-terminal domain-containing protein</fullName>
    </recommendedName>
</protein>
<sequence length="93" mass="11039">MPRYLLFYAHELIEFRLSELFSLAEMFGFRESMTIERKPDQDPFLLCTFSNIDHLKLYSSRSVLLKSAYEYWTHGSSLIDVVDKLTVHSNWVN</sequence>
<proteinExistence type="predicted"/>
<evidence type="ECO:0000313" key="3">
    <source>
        <dbReference type="EMBL" id="CAF1547646.1"/>
    </source>
</evidence>
<keyword evidence="4" id="KW-1185">Reference proteome</keyword>
<evidence type="ECO:0000259" key="1">
    <source>
        <dbReference type="Pfam" id="PF25904"/>
    </source>
</evidence>
<feature type="non-terminal residue" evidence="3">
    <location>
        <position position="1"/>
    </location>
</feature>
<dbReference type="EMBL" id="CAJNOH010002032">
    <property type="protein sequence ID" value="CAF1268045.1"/>
    <property type="molecule type" value="Genomic_DNA"/>
</dbReference>
<evidence type="ECO:0000313" key="4">
    <source>
        <dbReference type="Proteomes" id="UP000663870"/>
    </source>
</evidence>
<organism evidence="3 4">
    <name type="scientific">Rotaria sordida</name>
    <dbReference type="NCBI Taxonomy" id="392033"/>
    <lineage>
        <taxon>Eukaryota</taxon>
        <taxon>Metazoa</taxon>
        <taxon>Spiralia</taxon>
        <taxon>Gnathifera</taxon>
        <taxon>Rotifera</taxon>
        <taxon>Eurotatoria</taxon>
        <taxon>Bdelloidea</taxon>
        <taxon>Philodinida</taxon>
        <taxon>Philodinidae</taxon>
        <taxon>Rotaria</taxon>
    </lineage>
</organism>
<dbReference type="AlphaFoldDB" id="A0A815WEE0"/>
<comment type="caution">
    <text evidence="3">The sequence shown here is derived from an EMBL/GenBank/DDBJ whole genome shotgun (WGS) entry which is preliminary data.</text>
</comment>
<reference evidence="3" key="1">
    <citation type="submission" date="2021-02" db="EMBL/GenBank/DDBJ databases">
        <authorList>
            <person name="Nowell W R."/>
        </authorList>
    </citation>
    <scope>NUCLEOTIDE SEQUENCE</scope>
</reference>
<evidence type="ECO:0000313" key="2">
    <source>
        <dbReference type="EMBL" id="CAF1268045.1"/>
    </source>
</evidence>
<accession>A0A815WEE0</accession>
<gene>
    <name evidence="3" type="ORF">JXQ802_LOCUS43394</name>
    <name evidence="2" type="ORF">PYM288_LOCUS28228</name>
</gene>
<feature type="domain" description="tRNA (guanine(10)-N(2))-methyltransferase TRMT11 N-terminal" evidence="1">
    <location>
        <begin position="3"/>
        <end position="86"/>
    </location>
</feature>
<dbReference type="Proteomes" id="UP000663870">
    <property type="component" value="Unassembled WGS sequence"/>
</dbReference>
<name>A0A815WEE0_9BILA</name>
<dbReference type="EMBL" id="CAJNOL010003122">
    <property type="protein sequence ID" value="CAF1547646.1"/>
    <property type="molecule type" value="Genomic_DNA"/>
</dbReference>
<dbReference type="Proteomes" id="UP000663854">
    <property type="component" value="Unassembled WGS sequence"/>
</dbReference>
<dbReference type="Pfam" id="PF25904">
    <property type="entry name" value="Tmrp11_N"/>
    <property type="match status" value="1"/>
</dbReference>